<feature type="region of interest" description="Disordered" evidence="1">
    <location>
        <begin position="1"/>
        <end position="22"/>
    </location>
</feature>
<dbReference type="Gramene" id="TKV91045">
    <property type="protein sequence ID" value="TKV91045"/>
    <property type="gene ID" value="SEVIR_9G069300v2"/>
</dbReference>
<proteinExistence type="predicted"/>
<dbReference type="AlphaFoldDB" id="A0A4V6D3Q3"/>
<feature type="region of interest" description="Disordered" evidence="1">
    <location>
        <begin position="95"/>
        <end position="123"/>
    </location>
</feature>
<sequence>MARTSRRRRRPDPMRGALPFRSSTPLRAARVLLPPLPRAPPSPATGAVASMLRPQGVRGTLYRFLSGCNGDVRRMKADPGFQLLESREEVKSCWASAHDAQLRPPPGVASTSSVAPPRPGAPT</sequence>
<evidence type="ECO:0000313" key="3">
    <source>
        <dbReference type="Proteomes" id="UP000298652"/>
    </source>
</evidence>
<reference evidence="2" key="1">
    <citation type="submission" date="2019-03" db="EMBL/GenBank/DDBJ databases">
        <title>WGS assembly of Setaria viridis.</title>
        <authorList>
            <person name="Huang P."/>
            <person name="Jenkins J."/>
            <person name="Grimwood J."/>
            <person name="Barry K."/>
            <person name="Healey A."/>
            <person name="Mamidi S."/>
            <person name="Sreedasyam A."/>
            <person name="Shu S."/>
            <person name="Feldman M."/>
            <person name="Wu J."/>
            <person name="Yu Y."/>
            <person name="Chen C."/>
            <person name="Johnson J."/>
            <person name="Rokhsar D."/>
            <person name="Baxter I."/>
            <person name="Schmutz J."/>
            <person name="Brutnell T."/>
            <person name="Kellogg E."/>
        </authorList>
    </citation>
    <scope>NUCLEOTIDE SEQUENCE [LARGE SCALE GENOMIC DNA]</scope>
</reference>
<organism evidence="2 3">
    <name type="scientific">Setaria viridis</name>
    <name type="common">Green bristlegrass</name>
    <name type="synonym">Setaria italica subsp. viridis</name>
    <dbReference type="NCBI Taxonomy" id="4556"/>
    <lineage>
        <taxon>Eukaryota</taxon>
        <taxon>Viridiplantae</taxon>
        <taxon>Streptophyta</taxon>
        <taxon>Embryophyta</taxon>
        <taxon>Tracheophyta</taxon>
        <taxon>Spermatophyta</taxon>
        <taxon>Magnoliopsida</taxon>
        <taxon>Liliopsida</taxon>
        <taxon>Poales</taxon>
        <taxon>Poaceae</taxon>
        <taxon>PACMAD clade</taxon>
        <taxon>Panicoideae</taxon>
        <taxon>Panicodae</taxon>
        <taxon>Paniceae</taxon>
        <taxon>Cenchrinae</taxon>
        <taxon>Setaria</taxon>
    </lineage>
</organism>
<dbReference type="EMBL" id="CM016560">
    <property type="protein sequence ID" value="TKV91045.1"/>
    <property type="molecule type" value="Genomic_DNA"/>
</dbReference>
<accession>A0A4V6D3Q3</accession>
<dbReference type="Proteomes" id="UP000298652">
    <property type="component" value="Chromosome 9"/>
</dbReference>
<protein>
    <submittedName>
        <fullName evidence="2">Uncharacterized protein</fullName>
    </submittedName>
</protein>
<name>A0A4V6D3Q3_SETVI</name>
<evidence type="ECO:0000313" key="2">
    <source>
        <dbReference type="EMBL" id="TKV91045.1"/>
    </source>
</evidence>
<evidence type="ECO:0000256" key="1">
    <source>
        <dbReference type="SAM" id="MobiDB-lite"/>
    </source>
</evidence>
<keyword evidence="3" id="KW-1185">Reference proteome</keyword>
<gene>
    <name evidence="2" type="ORF">SEVIR_9G069300v2</name>
</gene>
<feature type="compositionally biased region" description="Basic residues" evidence="1">
    <location>
        <begin position="1"/>
        <end position="10"/>
    </location>
</feature>